<keyword evidence="2" id="KW-1185">Reference proteome</keyword>
<evidence type="ECO:0000313" key="2">
    <source>
        <dbReference type="Proteomes" id="UP001175211"/>
    </source>
</evidence>
<evidence type="ECO:0000313" key="1">
    <source>
        <dbReference type="EMBL" id="KAK0458027.1"/>
    </source>
</evidence>
<proteinExistence type="predicted"/>
<dbReference type="EMBL" id="JAUEPS010000019">
    <property type="protein sequence ID" value="KAK0458027.1"/>
    <property type="molecule type" value="Genomic_DNA"/>
</dbReference>
<comment type="caution">
    <text evidence="1">The sequence shown here is derived from an EMBL/GenBank/DDBJ whole genome shotgun (WGS) entry which is preliminary data.</text>
</comment>
<dbReference type="RefSeq" id="XP_060330319.1">
    <property type="nucleotide sequence ID" value="XM_060469650.1"/>
</dbReference>
<name>A0AA39N4X4_ARMTA</name>
<dbReference type="GeneID" id="85353198"/>
<organism evidence="1 2">
    <name type="scientific">Armillaria tabescens</name>
    <name type="common">Ringless honey mushroom</name>
    <name type="synonym">Agaricus tabescens</name>
    <dbReference type="NCBI Taxonomy" id="1929756"/>
    <lineage>
        <taxon>Eukaryota</taxon>
        <taxon>Fungi</taxon>
        <taxon>Dikarya</taxon>
        <taxon>Basidiomycota</taxon>
        <taxon>Agaricomycotina</taxon>
        <taxon>Agaricomycetes</taxon>
        <taxon>Agaricomycetidae</taxon>
        <taxon>Agaricales</taxon>
        <taxon>Marasmiineae</taxon>
        <taxon>Physalacriaceae</taxon>
        <taxon>Desarmillaria</taxon>
    </lineage>
</organism>
<gene>
    <name evidence="1" type="ORF">EV420DRAFT_1480197</name>
</gene>
<dbReference type="AlphaFoldDB" id="A0AA39N4X4"/>
<accession>A0AA39N4X4</accession>
<reference evidence="1" key="1">
    <citation type="submission" date="2023-06" db="EMBL/GenBank/DDBJ databases">
        <authorList>
            <consortium name="Lawrence Berkeley National Laboratory"/>
            <person name="Ahrendt S."/>
            <person name="Sahu N."/>
            <person name="Indic B."/>
            <person name="Wong-Bajracharya J."/>
            <person name="Merenyi Z."/>
            <person name="Ke H.-M."/>
            <person name="Monk M."/>
            <person name="Kocsube S."/>
            <person name="Drula E."/>
            <person name="Lipzen A."/>
            <person name="Balint B."/>
            <person name="Henrissat B."/>
            <person name="Andreopoulos B."/>
            <person name="Martin F.M."/>
            <person name="Harder C.B."/>
            <person name="Rigling D."/>
            <person name="Ford K.L."/>
            <person name="Foster G.D."/>
            <person name="Pangilinan J."/>
            <person name="Papanicolaou A."/>
            <person name="Barry K."/>
            <person name="LaButti K."/>
            <person name="Viragh M."/>
            <person name="Koriabine M."/>
            <person name="Yan M."/>
            <person name="Riley R."/>
            <person name="Champramary S."/>
            <person name="Plett K.L."/>
            <person name="Tsai I.J."/>
            <person name="Slot J."/>
            <person name="Sipos G."/>
            <person name="Plett J."/>
            <person name="Nagy L.G."/>
            <person name="Grigoriev I.V."/>
        </authorList>
    </citation>
    <scope>NUCLEOTIDE SEQUENCE</scope>
    <source>
        <strain evidence="1">CCBAS 213</strain>
    </source>
</reference>
<sequence>MPPGEATYIWDIAGTKKFWAKGEYCVHWIIVHGKPTMYTFECLQDHTISEGSRLLLVPTIEYVLNLTIRTLTGPYRLMSVDRDIRSQPVPVLAMTTFSQSSQIGWGLSSDQTCMFG</sequence>
<protein>
    <submittedName>
        <fullName evidence="1">Uncharacterized protein</fullName>
    </submittedName>
</protein>
<dbReference type="Proteomes" id="UP001175211">
    <property type="component" value="Unassembled WGS sequence"/>
</dbReference>